<dbReference type="AlphaFoldDB" id="A0A926WJW6"/>
<keyword evidence="2" id="KW-1185">Reference proteome</keyword>
<sequence>MRLSGKQGDSIEVYTLKELDDKIENDIKEFLPNLEYWKYLHELNVLRHHKREDYDVDFDQITDDASLCSWIMDIHNRKWMEEPAILEFLDFASIYREGDQKNYTPENIKKYL</sequence>
<dbReference type="RefSeq" id="WP_190562849.1">
    <property type="nucleotide sequence ID" value="NZ_JACJQU010000012.1"/>
</dbReference>
<accession>A0A926WJW6</accession>
<evidence type="ECO:0000313" key="1">
    <source>
        <dbReference type="EMBL" id="MBD2295457.1"/>
    </source>
</evidence>
<organism evidence="1 2">
    <name type="scientific">Anabaena sphaerica FACHB-251</name>
    <dbReference type="NCBI Taxonomy" id="2692883"/>
    <lineage>
        <taxon>Bacteria</taxon>
        <taxon>Bacillati</taxon>
        <taxon>Cyanobacteriota</taxon>
        <taxon>Cyanophyceae</taxon>
        <taxon>Nostocales</taxon>
        <taxon>Nostocaceae</taxon>
        <taxon>Anabaena</taxon>
    </lineage>
</organism>
<name>A0A926WJW6_9NOST</name>
<protein>
    <submittedName>
        <fullName evidence="1">Uncharacterized protein</fullName>
    </submittedName>
</protein>
<dbReference type="EMBL" id="JACJQU010000012">
    <property type="protein sequence ID" value="MBD2295457.1"/>
    <property type="molecule type" value="Genomic_DNA"/>
</dbReference>
<reference evidence="2" key="1">
    <citation type="journal article" date="2020" name="ISME J.">
        <title>Comparative genomics reveals insights into cyanobacterial evolution and habitat adaptation.</title>
        <authorList>
            <person name="Chen M.Y."/>
            <person name="Teng W.K."/>
            <person name="Zhao L."/>
            <person name="Hu C.X."/>
            <person name="Zhou Y.K."/>
            <person name="Han B.P."/>
            <person name="Song L.R."/>
            <person name="Shu W.S."/>
        </authorList>
    </citation>
    <scope>NUCLEOTIDE SEQUENCE [LARGE SCALE GENOMIC DNA]</scope>
    <source>
        <strain evidence="2">FACHB-251</strain>
    </source>
</reference>
<dbReference type="Proteomes" id="UP000662185">
    <property type="component" value="Unassembled WGS sequence"/>
</dbReference>
<evidence type="ECO:0000313" key="2">
    <source>
        <dbReference type="Proteomes" id="UP000662185"/>
    </source>
</evidence>
<proteinExistence type="predicted"/>
<comment type="caution">
    <text evidence="1">The sequence shown here is derived from an EMBL/GenBank/DDBJ whole genome shotgun (WGS) entry which is preliminary data.</text>
</comment>
<gene>
    <name evidence="1" type="ORF">H6G06_18765</name>
</gene>